<dbReference type="InterPro" id="IPR019039">
    <property type="entry name" value="T4-Rnl1-like_N"/>
</dbReference>
<dbReference type="GO" id="GO:0006388">
    <property type="term" value="P:tRNA splicing, via endonucleolytic cleavage and ligation"/>
    <property type="evidence" value="ECO:0007669"/>
    <property type="project" value="TreeGrafter"/>
</dbReference>
<dbReference type="PRINTS" id="PR00114">
    <property type="entry name" value="STPHPHTASE"/>
</dbReference>
<dbReference type="InterPro" id="IPR027417">
    <property type="entry name" value="P-loop_NTPase"/>
</dbReference>
<dbReference type="PANTHER" id="PTHR32004">
    <property type="entry name" value="TRNA LIGASE"/>
    <property type="match status" value="1"/>
</dbReference>
<evidence type="ECO:0000259" key="1">
    <source>
        <dbReference type="Pfam" id="PF00149"/>
    </source>
</evidence>
<dbReference type="InterPro" id="IPR006186">
    <property type="entry name" value="Ser/Thr-sp_prot-phosphatase"/>
</dbReference>
<dbReference type="InterPro" id="IPR029052">
    <property type="entry name" value="Metallo-depent_PP-like"/>
</dbReference>
<comment type="caution">
    <text evidence="3">The sequence shown here is derived from an EMBL/GenBank/DDBJ whole genome shotgun (WGS) entry which is preliminary data.</text>
</comment>
<dbReference type="EMBL" id="BLYL01000002">
    <property type="protein sequence ID" value="GFO93613.1"/>
    <property type="molecule type" value="Genomic_DNA"/>
</dbReference>
<proteinExistence type="predicted"/>
<dbReference type="Gene3D" id="3.40.50.300">
    <property type="entry name" value="P-loop containing nucleotide triphosphate hydrolases"/>
    <property type="match status" value="1"/>
</dbReference>
<feature type="domain" description="T4 RNA ligase 1-like N-terminal" evidence="2">
    <location>
        <begin position="453"/>
        <end position="665"/>
    </location>
</feature>
<feature type="domain" description="Calcineurin-like phosphoesterase" evidence="1">
    <location>
        <begin position="173"/>
        <end position="322"/>
    </location>
</feature>
<organism evidence="3 4">
    <name type="scientific">Coprococcus eutactus</name>
    <dbReference type="NCBI Taxonomy" id="33043"/>
    <lineage>
        <taxon>Bacteria</taxon>
        <taxon>Bacillati</taxon>
        <taxon>Bacillota</taxon>
        <taxon>Clostridia</taxon>
        <taxon>Lachnospirales</taxon>
        <taxon>Lachnospiraceae</taxon>
        <taxon>Coprococcus</taxon>
    </lineage>
</organism>
<dbReference type="SUPFAM" id="SSF52540">
    <property type="entry name" value="P-loop containing nucleoside triphosphate hydrolases"/>
    <property type="match status" value="1"/>
</dbReference>
<dbReference type="InterPro" id="IPR004843">
    <property type="entry name" value="Calcineurin-like_PHP"/>
</dbReference>
<accession>A0AAI9K3E7</accession>
<gene>
    <name evidence="3" type="ORF">COEU31_06590</name>
</gene>
<evidence type="ECO:0000259" key="2">
    <source>
        <dbReference type="Pfam" id="PF09511"/>
    </source>
</evidence>
<dbReference type="Proteomes" id="UP000660047">
    <property type="component" value="Unassembled WGS sequence"/>
</dbReference>
<reference evidence="3" key="1">
    <citation type="submission" date="2020-06" db="EMBL/GenBank/DDBJ databases">
        <title>Characterization of fructooligosaccharide metabolism and fructooligosaccharide-degrading enzymes in human commensal butyrate producers.</title>
        <authorList>
            <person name="Tanno H."/>
            <person name="Fujii T."/>
            <person name="Hirano K."/>
            <person name="Maeno S."/>
            <person name="Tonozuka T."/>
            <person name="Sakamoto M."/>
            <person name="Ohkuma M."/>
            <person name="Tochio T."/>
            <person name="Endo A."/>
        </authorList>
    </citation>
    <scope>NUCLEOTIDE SEQUENCE</scope>
    <source>
        <strain evidence="3">JCM 31265</strain>
    </source>
</reference>
<dbReference type="Gene3D" id="3.60.21.10">
    <property type="match status" value="1"/>
</dbReference>
<dbReference type="SUPFAM" id="SSF56300">
    <property type="entry name" value="Metallo-dependent phosphatases"/>
    <property type="match status" value="1"/>
</dbReference>
<dbReference type="PANTHER" id="PTHR32004:SF1">
    <property type="entry name" value="TRNA LIGASE"/>
    <property type="match status" value="1"/>
</dbReference>
<evidence type="ECO:0000313" key="3">
    <source>
        <dbReference type="EMBL" id="GFO93613.1"/>
    </source>
</evidence>
<dbReference type="GO" id="GO:0016787">
    <property type="term" value="F:hydrolase activity"/>
    <property type="evidence" value="ECO:0007669"/>
    <property type="project" value="InterPro"/>
</dbReference>
<evidence type="ECO:0000313" key="4">
    <source>
        <dbReference type="Proteomes" id="UP000660047"/>
    </source>
</evidence>
<dbReference type="Pfam" id="PF00149">
    <property type="entry name" value="Metallophos"/>
    <property type="match status" value="1"/>
</dbReference>
<dbReference type="Pfam" id="PF13671">
    <property type="entry name" value="AAA_33"/>
    <property type="match status" value="1"/>
</dbReference>
<sequence>MRVLLLLRGSAGCGKSTWIEQNGLKPYTLSADDIRLLCQSPVLQVDGTRGISQNNDGTVWKTLFSLLEIRMQKGEFTVIDATNSKTSEMNRYKNMCETYRYRMYCVDFTDIPIEEVKRRNAGREEFKRVSDDVIDKMYSRFATQKIPSGITVIKPDELDSIWMKKRDFSQYKRIHHIGDVHGCYTALMKYLDDNGGIKDDEFYIFTGDYIDRGVENAEVVNFLISIMDRKNVLMLEGNHERWLWLWANDCTGRSKEFELVTRPILDASGIDKKEVRKLYRRFGQCAYYSYGDNVYLVTHAGLSVIPDNLTFVATDQMIHGVGAYNDFEKIAETFYGKMPANYYQIHGHRNTKLLPVRVNDRVFNLEGRVEYGGELRCVRVDADGIHEVEIHNDVFKAPEIQEEQTVTTSSVADVIISLRGNRYIQEKTFGNISSFNFTSKAFNDRVWDEQTTKARGLYIDTFKGRVAARAYDKFFNINERPETKFDMLQNKLQFLVTAYVKENGFLGLVSYDEYNDDLLIASKSTIEGPFAGWLKDMIYEKVTPENIENMKRFAKDNNVTFVFECVDMKHDPHIIEYPESNLYLLDIVYNQINYAKYDYDAMCDTAHRFGLTPKKKACELATWQEFYDWYYDILEDDYEYNGRVIEGFVIEDSAGYMTKLKLAYYNFWKFMRTISHEAIRNGYIKKTSALTTPLANEYYAWVRKLHDTEDPANVPRDICTLRRWFYNDMKQAEGDSLI</sequence>
<dbReference type="AlphaFoldDB" id="A0AAI9K3E7"/>
<dbReference type="GO" id="GO:0003972">
    <property type="term" value="F:RNA ligase (ATP) activity"/>
    <property type="evidence" value="ECO:0007669"/>
    <property type="project" value="TreeGrafter"/>
</dbReference>
<protein>
    <submittedName>
        <fullName evidence="3">2',3'-cyclic-nucleotide 2'-phosphodiesterase</fullName>
    </submittedName>
</protein>
<dbReference type="RefSeq" id="WP_055224012.1">
    <property type="nucleotide sequence ID" value="NZ_BLYL01000002.1"/>
</dbReference>
<dbReference type="Pfam" id="PF09511">
    <property type="entry name" value="RNA_lig_T4_1"/>
    <property type="match status" value="1"/>
</dbReference>
<name>A0AAI9K3E7_9FIRM</name>